<evidence type="ECO:0000259" key="8">
    <source>
        <dbReference type="PROSITE" id="PS50846"/>
    </source>
</evidence>
<keyword evidence="10" id="KW-1185">Reference proteome</keyword>
<evidence type="ECO:0000313" key="10">
    <source>
        <dbReference type="Proteomes" id="UP000308730"/>
    </source>
</evidence>
<evidence type="ECO:0000256" key="1">
    <source>
        <dbReference type="ARBA" id="ARBA00004370"/>
    </source>
</evidence>
<dbReference type="PANTHER" id="PTHR46594">
    <property type="entry name" value="P-TYPE CATION-TRANSPORTING ATPASE"/>
    <property type="match status" value="1"/>
</dbReference>
<keyword evidence="5 7" id="KW-1133">Transmembrane helix</keyword>
<keyword evidence="3 7" id="KW-0479">Metal-binding</keyword>
<feature type="transmembrane region" description="Helical" evidence="7">
    <location>
        <begin position="721"/>
        <end position="745"/>
    </location>
</feature>
<dbReference type="InterPro" id="IPR036163">
    <property type="entry name" value="HMA_dom_sf"/>
</dbReference>
<dbReference type="InterPro" id="IPR059000">
    <property type="entry name" value="ATPase_P-type_domA"/>
</dbReference>
<comment type="caution">
    <text evidence="9">The sequence shown here is derived from an EMBL/GenBank/DDBJ whole genome shotgun (WGS) entry which is preliminary data.</text>
</comment>
<dbReference type="AlphaFoldDB" id="A0A4S4MZ28"/>
<dbReference type="Pfam" id="PF00403">
    <property type="entry name" value="HMA"/>
    <property type="match status" value="1"/>
</dbReference>
<dbReference type="GO" id="GO:0005524">
    <property type="term" value="F:ATP binding"/>
    <property type="evidence" value="ECO:0007669"/>
    <property type="project" value="UniProtKB-UniRule"/>
</dbReference>
<evidence type="ECO:0000256" key="2">
    <source>
        <dbReference type="ARBA" id="ARBA00022692"/>
    </source>
</evidence>
<keyword evidence="7" id="KW-0067">ATP-binding</keyword>
<evidence type="ECO:0000313" key="9">
    <source>
        <dbReference type="EMBL" id="THH31774.1"/>
    </source>
</evidence>
<comment type="similarity">
    <text evidence="7">Belongs to the cation transport ATPase (P-type) (TC 3.A.3) family. Type IB subfamily.</text>
</comment>
<dbReference type="InterPro" id="IPR023298">
    <property type="entry name" value="ATPase_P-typ_TM_dom_sf"/>
</dbReference>
<dbReference type="InterPro" id="IPR006121">
    <property type="entry name" value="HMA_dom"/>
</dbReference>
<dbReference type="GO" id="GO:0046872">
    <property type="term" value="F:metal ion binding"/>
    <property type="evidence" value="ECO:0007669"/>
    <property type="project" value="UniProtKB-KW"/>
</dbReference>
<accession>A0A4S4MZ28</accession>
<comment type="subcellular location">
    <subcellularLocation>
        <location evidence="1 7">Membrane</location>
    </subcellularLocation>
</comment>
<evidence type="ECO:0000256" key="3">
    <source>
        <dbReference type="ARBA" id="ARBA00022723"/>
    </source>
</evidence>
<dbReference type="Pfam" id="PF00702">
    <property type="entry name" value="Hydrolase"/>
    <property type="match status" value="1"/>
</dbReference>
<dbReference type="GO" id="GO:0016887">
    <property type="term" value="F:ATP hydrolysis activity"/>
    <property type="evidence" value="ECO:0007669"/>
    <property type="project" value="InterPro"/>
</dbReference>
<feature type="transmembrane region" description="Helical" evidence="7">
    <location>
        <begin position="680"/>
        <end position="701"/>
    </location>
</feature>
<protein>
    <recommendedName>
        <fullName evidence="8">HMA domain-containing protein</fullName>
    </recommendedName>
</protein>
<dbReference type="Gene3D" id="3.40.1110.10">
    <property type="entry name" value="Calcium-transporting ATPase, cytoplasmic domain N"/>
    <property type="match status" value="1"/>
</dbReference>
<evidence type="ECO:0000256" key="6">
    <source>
        <dbReference type="ARBA" id="ARBA00023136"/>
    </source>
</evidence>
<dbReference type="Pfam" id="PF00122">
    <property type="entry name" value="E1-E2_ATPase"/>
    <property type="match status" value="1"/>
</dbReference>
<dbReference type="SUPFAM" id="SSF81653">
    <property type="entry name" value="Calcium ATPase, transduction domain A"/>
    <property type="match status" value="1"/>
</dbReference>
<dbReference type="InterPro" id="IPR027256">
    <property type="entry name" value="P-typ_ATPase_IB"/>
</dbReference>
<dbReference type="Proteomes" id="UP000308730">
    <property type="component" value="Unassembled WGS sequence"/>
</dbReference>
<dbReference type="InterPro" id="IPR036412">
    <property type="entry name" value="HAD-like_sf"/>
</dbReference>
<dbReference type="Gene3D" id="3.30.70.100">
    <property type="match status" value="1"/>
</dbReference>
<dbReference type="PANTHER" id="PTHR46594:SF4">
    <property type="entry name" value="P-TYPE CATION-TRANSPORTING ATPASE"/>
    <property type="match status" value="1"/>
</dbReference>
<dbReference type="InterPro" id="IPR044492">
    <property type="entry name" value="P_typ_ATPase_HD_dom"/>
</dbReference>
<feature type="domain" description="HMA" evidence="8">
    <location>
        <begin position="278"/>
        <end position="345"/>
    </location>
</feature>
<keyword evidence="4" id="KW-1278">Translocase</keyword>
<evidence type="ECO:0000256" key="7">
    <source>
        <dbReference type="RuleBase" id="RU362081"/>
    </source>
</evidence>
<sequence>MPLEDGSTQTLCCSADQCSCDDICVENLARAICANDDDHIHPQGYDSASVTAIGNDEVVGKKSLAASDSCRCDGVGEKVDPDDEGASKATNAAAHTCDLPRQSEERCNGRAKLPKKACGGHRSIAQRQRETLASFGCICKAMIARGLQSCCSTKLNDAGHSIGLSAARAGKCKAAKSCASCCDDISSVKSRSDPSLCLPKSTSKDSVVSSCCGESCCGGEKEKKQSCCSDSHCGGSAAASRISLESCCGTPPPIGYSRRPTASGDAVLDLSADPSVLSHAAFAIKGMTCTGCENKLIRCLQALPSICNVKTSLVLARAEFDYRGTPEDLQVLIHTIEKRTGFSAEQIGLTSLSTLGIDVDPALLEKVLMTPTPDGLENVDRINKHTVIVTYDPLIIGARDVLEFYSEFSATLSPEPRDPMIAAGLRHIRSLLLRTLASALITIPVLVMTWAPLPSTHHRAYSITSLVLASIVQIGIAGPFYSAAFKSLFFSGIIETDLLIVLSTTIAFVYSMVAFAFDMVGKPLAQGEFFETSTLLVTLIMLGQLASAFARHRAIEAISLRSFQRTSAILVRADGSQEDIDGRLLHFGDIIKVIPDTSIITDGIVVEGQSEVDESMMTGESLPVPKQPDNVVVAGTANGPSTLLIKVTRLPGNNTITDIATLVDSARFSRAKVQATVDKVCGYFVPCILLVSLIVFAAWVGVGVNQRHDSAGKSIVTALTYAIAVLAISCPCAIGLAVPMVILIASGVAAKKMGLVFKSATTIEEARKVSHVVFDKTGTLTMGQLTVIKHQEFVVEGLPSSVDVGSAILTLLDSSKHPVARAAAAYLRATGSVSCQDVKDVEMVTGHGIRASLSGFPLLGGNPRWLSLQHNPDVLRTLGEGYTLFCVTYKAQLIAVFSLADTVRPEAQTVLSTLRSRGISISILSGDHAAAVHCVAEQLAVPASHVRAGCLPSDKQTYIKELTDQGQKVLFCGDGTNDAVALAQASIGVHMSSASEGGANSIAASSAADVVLLYPSLNGILSLLSLSRTVNQRILLNFAWSFVYNVVAVLFASGAFVHVRITPAYAGLGELVSVLPVVLGALSVKWVA</sequence>
<dbReference type="GO" id="GO:0016020">
    <property type="term" value="C:membrane"/>
    <property type="evidence" value="ECO:0007669"/>
    <property type="project" value="UniProtKB-SubCell"/>
</dbReference>
<dbReference type="SUPFAM" id="SSF55008">
    <property type="entry name" value="HMA, heavy metal-associated domain"/>
    <property type="match status" value="1"/>
</dbReference>
<dbReference type="Pfam" id="PF24534">
    <property type="entry name" value="HMA_PCA1"/>
    <property type="match status" value="1"/>
</dbReference>
<keyword evidence="6 7" id="KW-0472">Membrane</keyword>
<dbReference type="PROSITE" id="PS01229">
    <property type="entry name" value="COF_2"/>
    <property type="match status" value="1"/>
</dbReference>
<dbReference type="NCBIfam" id="TIGR01511">
    <property type="entry name" value="ATPase-IB1_Cu"/>
    <property type="match status" value="1"/>
</dbReference>
<dbReference type="SFLD" id="SFLDS00003">
    <property type="entry name" value="Haloacid_Dehalogenase"/>
    <property type="match status" value="1"/>
</dbReference>
<dbReference type="NCBIfam" id="TIGR01525">
    <property type="entry name" value="ATPase-IB_hvy"/>
    <property type="match status" value="1"/>
</dbReference>
<feature type="transmembrane region" description="Helical" evidence="7">
    <location>
        <begin position="431"/>
        <end position="451"/>
    </location>
</feature>
<dbReference type="Gene3D" id="3.40.50.1000">
    <property type="entry name" value="HAD superfamily/HAD-like"/>
    <property type="match status" value="1"/>
</dbReference>
<dbReference type="EMBL" id="SGPM01000038">
    <property type="protein sequence ID" value="THH31774.1"/>
    <property type="molecule type" value="Genomic_DNA"/>
</dbReference>
<keyword evidence="7" id="KW-0547">Nucleotide-binding</keyword>
<feature type="transmembrane region" description="Helical" evidence="7">
    <location>
        <begin position="1064"/>
        <end position="1084"/>
    </location>
</feature>
<feature type="transmembrane region" description="Helical" evidence="7">
    <location>
        <begin position="497"/>
        <end position="517"/>
    </location>
</feature>
<evidence type="ECO:0000256" key="4">
    <source>
        <dbReference type="ARBA" id="ARBA00022967"/>
    </source>
</evidence>
<dbReference type="OrthoDB" id="432719at2759"/>
<feature type="transmembrane region" description="Helical" evidence="7">
    <location>
        <begin position="463"/>
        <end position="485"/>
    </location>
</feature>
<dbReference type="FunFam" id="2.70.150.10:FF:000002">
    <property type="entry name" value="Copper-transporting ATPase 1, putative"/>
    <property type="match status" value="1"/>
</dbReference>
<feature type="transmembrane region" description="Helical" evidence="7">
    <location>
        <begin position="529"/>
        <end position="550"/>
    </location>
</feature>
<reference evidence="9 10" key="1">
    <citation type="submission" date="2019-02" db="EMBL/GenBank/DDBJ databases">
        <title>Genome sequencing of the rare red list fungi Antrodiella citrinella (Flaviporus citrinellus).</title>
        <authorList>
            <person name="Buettner E."/>
            <person name="Kellner H."/>
        </authorList>
    </citation>
    <scope>NUCLEOTIDE SEQUENCE [LARGE SCALE GENOMIC DNA]</scope>
    <source>
        <strain evidence="9 10">DSM 108506</strain>
    </source>
</reference>
<dbReference type="Gene3D" id="2.70.150.10">
    <property type="entry name" value="Calcium-transporting ATPase, cytoplasmic transduction domain A"/>
    <property type="match status" value="1"/>
</dbReference>
<dbReference type="PRINTS" id="PR00119">
    <property type="entry name" value="CATATPASE"/>
</dbReference>
<dbReference type="SUPFAM" id="SSF56784">
    <property type="entry name" value="HAD-like"/>
    <property type="match status" value="1"/>
</dbReference>
<dbReference type="InterPro" id="IPR008250">
    <property type="entry name" value="ATPase_P-typ_transduc_dom_A_sf"/>
</dbReference>
<name>A0A4S4MZ28_9APHY</name>
<dbReference type="InterPro" id="IPR001757">
    <property type="entry name" value="P_typ_ATPase"/>
</dbReference>
<proteinExistence type="inferred from homology"/>
<dbReference type="GO" id="GO:0019829">
    <property type="term" value="F:ATPase-coupled monoatomic cation transmembrane transporter activity"/>
    <property type="evidence" value="ECO:0007669"/>
    <property type="project" value="InterPro"/>
</dbReference>
<dbReference type="SUPFAM" id="SSF81665">
    <property type="entry name" value="Calcium ATPase, transmembrane domain M"/>
    <property type="match status" value="1"/>
</dbReference>
<dbReference type="SFLD" id="SFLDF00027">
    <property type="entry name" value="p-type_atpase"/>
    <property type="match status" value="1"/>
</dbReference>
<feature type="transmembrane region" description="Helical" evidence="7">
    <location>
        <begin position="1034"/>
        <end position="1058"/>
    </location>
</feature>
<keyword evidence="2 7" id="KW-0812">Transmembrane</keyword>
<organism evidence="9 10">
    <name type="scientific">Antrodiella citrinella</name>
    <dbReference type="NCBI Taxonomy" id="2447956"/>
    <lineage>
        <taxon>Eukaryota</taxon>
        <taxon>Fungi</taxon>
        <taxon>Dikarya</taxon>
        <taxon>Basidiomycota</taxon>
        <taxon>Agaricomycotina</taxon>
        <taxon>Agaricomycetes</taxon>
        <taxon>Polyporales</taxon>
        <taxon>Steccherinaceae</taxon>
        <taxon>Antrodiella</taxon>
    </lineage>
</organism>
<dbReference type="CDD" id="cd00371">
    <property type="entry name" value="HMA"/>
    <property type="match status" value="1"/>
</dbReference>
<dbReference type="InterPro" id="IPR023214">
    <property type="entry name" value="HAD_sf"/>
</dbReference>
<dbReference type="PROSITE" id="PS50846">
    <property type="entry name" value="HMA_2"/>
    <property type="match status" value="1"/>
</dbReference>
<evidence type="ECO:0000256" key="5">
    <source>
        <dbReference type="ARBA" id="ARBA00022989"/>
    </source>
</evidence>
<dbReference type="SFLD" id="SFLDG00002">
    <property type="entry name" value="C1.7:_P-type_atpase_like"/>
    <property type="match status" value="1"/>
</dbReference>
<gene>
    <name evidence="9" type="ORF">EUX98_g2447</name>
</gene>
<dbReference type="PROSITE" id="PS00154">
    <property type="entry name" value="ATPASE_E1_E2"/>
    <property type="match status" value="1"/>
</dbReference>
<dbReference type="InterPro" id="IPR018303">
    <property type="entry name" value="ATPase_P-typ_P_site"/>
</dbReference>
<dbReference type="InterPro" id="IPR056236">
    <property type="entry name" value="HMA_PCA1"/>
</dbReference>
<dbReference type="NCBIfam" id="TIGR01494">
    <property type="entry name" value="ATPase_P-type"/>
    <property type="match status" value="2"/>
</dbReference>
<dbReference type="InterPro" id="IPR023299">
    <property type="entry name" value="ATPase_P-typ_cyto_dom_N"/>
</dbReference>